<dbReference type="EMBL" id="GL442356">
    <property type="protein sequence ID" value="EFN63521.1"/>
    <property type="molecule type" value="Genomic_DNA"/>
</dbReference>
<proteinExistence type="predicted"/>
<dbReference type="InParanoid" id="E2ASR7"/>
<accession>E2ASR7</accession>
<reference evidence="1 2" key="1">
    <citation type="journal article" date="2010" name="Science">
        <title>Genomic comparison of the ants Camponotus floridanus and Harpegnathos saltator.</title>
        <authorList>
            <person name="Bonasio R."/>
            <person name="Zhang G."/>
            <person name="Ye C."/>
            <person name="Mutti N.S."/>
            <person name="Fang X."/>
            <person name="Qin N."/>
            <person name="Donahue G."/>
            <person name="Yang P."/>
            <person name="Li Q."/>
            <person name="Li C."/>
            <person name="Zhang P."/>
            <person name="Huang Z."/>
            <person name="Berger S.L."/>
            <person name="Reinberg D."/>
            <person name="Wang J."/>
            <person name="Liebig J."/>
        </authorList>
    </citation>
    <scope>NUCLEOTIDE SEQUENCE [LARGE SCALE GENOMIC DNA]</scope>
    <source>
        <strain evidence="2">C129</strain>
    </source>
</reference>
<keyword evidence="2" id="KW-1185">Reference proteome</keyword>
<dbReference type="Proteomes" id="UP000000311">
    <property type="component" value="Unassembled WGS sequence"/>
</dbReference>
<name>E2ASR7_CAMFO</name>
<gene>
    <name evidence="1" type="ORF">EAG_02221</name>
</gene>
<protein>
    <recommendedName>
        <fullName evidence="3">DDE Tnp4 domain-containing protein</fullName>
    </recommendedName>
</protein>
<organism evidence="2">
    <name type="scientific">Camponotus floridanus</name>
    <name type="common">Florida carpenter ant</name>
    <dbReference type="NCBI Taxonomy" id="104421"/>
    <lineage>
        <taxon>Eukaryota</taxon>
        <taxon>Metazoa</taxon>
        <taxon>Ecdysozoa</taxon>
        <taxon>Arthropoda</taxon>
        <taxon>Hexapoda</taxon>
        <taxon>Insecta</taxon>
        <taxon>Pterygota</taxon>
        <taxon>Neoptera</taxon>
        <taxon>Endopterygota</taxon>
        <taxon>Hymenoptera</taxon>
        <taxon>Apocrita</taxon>
        <taxon>Aculeata</taxon>
        <taxon>Formicoidea</taxon>
        <taxon>Formicidae</taxon>
        <taxon>Formicinae</taxon>
        <taxon>Camponotus</taxon>
    </lineage>
</organism>
<evidence type="ECO:0000313" key="2">
    <source>
        <dbReference type="Proteomes" id="UP000000311"/>
    </source>
</evidence>
<sequence>MEYHYNRSERCTWLIGDAGYPLEP</sequence>
<dbReference type="AlphaFoldDB" id="E2ASR7"/>
<evidence type="ECO:0008006" key="3">
    <source>
        <dbReference type="Google" id="ProtNLM"/>
    </source>
</evidence>
<evidence type="ECO:0000313" key="1">
    <source>
        <dbReference type="EMBL" id="EFN63521.1"/>
    </source>
</evidence>